<evidence type="ECO:0000313" key="1">
    <source>
        <dbReference type="EMBL" id="KAF7633591.1"/>
    </source>
</evidence>
<comment type="caution">
    <text evidence="1">The sequence shown here is derived from an EMBL/GenBank/DDBJ whole genome shotgun (WGS) entry which is preliminary data.</text>
</comment>
<keyword evidence="2" id="KW-1185">Reference proteome</keyword>
<accession>A0A8S9ZJQ7</accession>
<proteinExistence type="predicted"/>
<dbReference type="PANTHER" id="PTHR31389:SF4">
    <property type="entry name" value="LD39211P"/>
    <property type="match status" value="1"/>
</dbReference>
<reference evidence="1" key="1">
    <citation type="journal article" date="2020" name="Ecol. Evol.">
        <title>Genome structure and content of the rice root-knot nematode (Meloidogyne graminicola).</title>
        <authorList>
            <person name="Phan N.T."/>
            <person name="Danchin E.G.J."/>
            <person name="Klopp C."/>
            <person name="Perfus-Barbeoch L."/>
            <person name="Kozlowski D.K."/>
            <person name="Koutsovoulos G.D."/>
            <person name="Lopez-Roques C."/>
            <person name="Bouchez O."/>
            <person name="Zahm M."/>
            <person name="Besnard G."/>
            <person name="Bellafiore S."/>
        </authorList>
    </citation>
    <scope>NUCLEOTIDE SEQUENCE</scope>
    <source>
        <strain evidence="1">VN-18</strain>
    </source>
</reference>
<dbReference type="OrthoDB" id="5785713at2759"/>
<dbReference type="EMBL" id="JABEBT010000073">
    <property type="protein sequence ID" value="KAF7633591.1"/>
    <property type="molecule type" value="Genomic_DNA"/>
</dbReference>
<dbReference type="AlphaFoldDB" id="A0A8S9ZJQ7"/>
<dbReference type="Proteomes" id="UP000605970">
    <property type="component" value="Unassembled WGS sequence"/>
</dbReference>
<sequence length="184" mass="21381">MAPGEGGGIKKKELDMVCELEWRKFDWSIMPNNVRSSQFFSWKIFILAQIYAEFDTFIWCDTSITFQEVNALNPLFDYIENGTISPVILPSGMYEYLPLITDWVNASKSWDSNMYEANLLIFHKSEYTRKFLKWALLCASTLDCIEPLGSVLYCNMAMSNLTGVCHRQDQSVFNILNVNFEYQR</sequence>
<organism evidence="1 2">
    <name type="scientific">Meloidogyne graminicola</name>
    <dbReference type="NCBI Taxonomy" id="189291"/>
    <lineage>
        <taxon>Eukaryota</taxon>
        <taxon>Metazoa</taxon>
        <taxon>Ecdysozoa</taxon>
        <taxon>Nematoda</taxon>
        <taxon>Chromadorea</taxon>
        <taxon>Rhabditida</taxon>
        <taxon>Tylenchina</taxon>
        <taxon>Tylenchomorpha</taxon>
        <taxon>Tylenchoidea</taxon>
        <taxon>Meloidogynidae</taxon>
        <taxon>Meloidogyninae</taxon>
        <taxon>Meloidogyne</taxon>
    </lineage>
</organism>
<protein>
    <submittedName>
        <fullName evidence="1">Uncharacterized protein</fullName>
    </submittedName>
</protein>
<dbReference type="PANTHER" id="PTHR31389">
    <property type="entry name" value="LD39211P"/>
    <property type="match status" value="1"/>
</dbReference>
<gene>
    <name evidence="1" type="ORF">Mgra_00007000</name>
</gene>
<name>A0A8S9ZJQ7_9BILA</name>
<evidence type="ECO:0000313" key="2">
    <source>
        <dbReference type="Proteomes" id="UP000605970"/>
    </source>
</evidence>